<name>A0A0L8HVV1_OCTBM</name>
<accession>A0A0L8HVV1</accession>
<organism evidence="1">
    <name type="scientific">Octopus bimaculoides</name>
    <name type="common">California two-spotted octopus</name>
    <dbReference type="NCBI Taxonomy" id="37653"/>
    <lineage>
        <taxon>Eukaryota</taxon>
        <taxon>Metazoa</taxon>
        <taxon>Spiralia</taxon>
        <taxon>Lophotrochozoa</taxon>
        <taxon>Mollusca</taxon>
        <taxon>Cephalopoda</taxon>
        <taxon>Coleoidea</taxon>
        <taxon>Octopodiformes</taxon>
        <taxon>Octopoda</taxon>
        <taxon>Incirrata</taxon>
        <taxon>Octopodidae</taxon>
        <taxon>Octopus</taxon>
    </lineage>
</organism>
<sequence length="80" mass="8981">MLSFLSQISSFFFYFIIINSRMPASSLDVCLLELTCSSCTLSYLSITIHKVIDLKTSVSTMRQIMAEKGEMTRSSAVLKD</sequence>
<reference evidence="1" key="1">
    <citation type="submission" date="2015-07" db="EMBL/GenBank/DDBJ databases">
        <title>MeaNS - Measles Nucleotide Surveillance Program.</title>
        <authorList>
            <person name="Tran T."/>
            <person name="Druce J."/>
        </authorList>
    </citation>
    <scope>NUCLEOTIDE SEQUENCE</scope>
    <source>
        <strain evidence="1">UCB-OBI-ISO-001</strain>
        <tissue evidence="1">Gonad</tissue>
    </source>
</reference>
<proteinExistence type="predicted"/>
<evidence type="ECO:0000313" key="1">
    <source>
        <dbReference type="EMBL" id="KOF92920.1"/>
    </source>
</evidence>
<dbReference type="EMBL" id="KQ417272">
    <property type="protein sequence ID" value="KOF92920.1"/>
    <property type="molecule type" value="Genomic_DNA"/>
</dbReference>
<dbReference type="AlphaFoldDB" id="A0A0L8HVV1"/>
<gene>
    <name evidence="1" type="ORF">OCBIM_22005682mg</name>
</gene>
<protein>
    <submittedName>
        <fullName evidence="1">Uncharacterized protein</fullName>
    </submittedName>
</protein>